<dbReference type="Proteomes" id="UP000590623">
    <property type="component" value="Unassembled WGS sequence"/>
</dbReference>
<dbReference type="OrthoDB" id="6354267at2759"/>
<dbReference type="InterPro" id="IPR038914">
    <property type="entry name" value="DCAF15"/>
</dbReference>
<accession>A0A7L2K178</accession>
<evidence type="ECO:0000259" key="2">
    <source>
        <dbReference type="Pfam" id="PF14939"/>
    </source>
</evidence>
<feature type="compositionally biased region" description="Pro residues" evidence="1">
    <location>
        <begin position="208"/>
        <end position="238"/>
    </location>
</feature>
<organism evidence="3 4">
    <name type="scientific">Cinclus mexicanus</name>
    <name type="common">American dipper</name>
    <dbReference type="NCBI Taxonomy" id="161649"/>
    <lineage>
        <taxon>Eukaryota</taxon>
        <taxon>Metazoa</taxon>
        <taxon>Chordata</taxon>
        <taxon>Craniata</taxon>
        <taxon>Vertebrata</taxon>
        <taxon>Euteleostomi</taxon>
        <taxon>Archelosauria</taxon>
        <taxon>Archosauria</taxon>
        <taxon>Dinosauria</taxon>
        <taxon>Saurischia</taxon>
        <taxon>Theropoda</taxon>
        <taxon>Coelurosauria</taxon>
        <taxon>Aves</taxon>
        <taxon>Neognathae</taxon>
        <taxon>Neoaves</taxon>
        <taxon>Telluraves</taxon>
        <taxon>Australaves</taxon>
        <taxon>Passeriformes</taxon>
        <taxon>Cinclidae</taxon>
        <taxon>Cinclus</taxon>
    </lineage>
</organism>
<evidence type="ECO:0000313" key="3">
    <source>
        <dbReference type="EMBL" id="NXR29648.1"/>
    </source>
</evidence>
<dbReference type="EMBL" id="VWYM01027730">
    <property type="protein sequence ID" value="NXR29648.1"/>
    <property type="molecule type" value="Genomic_DNA"/>
</dbReference>
<proteinExistence type="predicted"/>
<evidence type="ECO:0000256" key="1">
    <source>
        <dbReference type="SAM" id="MobiDB-lite"/>
    </source>
</evidence>
<dbReference type="GO" id="GO:0080008">
    <property type="term" value="C:Cul4-RING E3 ubiquitin ligase complex"/>
    <property type="evidence" value="ECO:0007669"/>
    <property type="project" value="TreeGrafter"/>
</dbReference>
<keyword evidence="4" id="KW-1185">Reference proteome</keyword>
<reference evidence="3 4" key="1">
    <citation type="submission" date="2019-09" db="EMBL/GenBank/DDBJ databases">
        <title>Bird 10,000 Genomes (B10K) Project - Family phase.</title>
        <authorList>
            <person name="Zhang G."/>
        </authorList>
    </citation>
    <scope>NUCLEOTIDE SEQUENCE [LARGE SCALE GENOMIC DNA]</scope>
    <source>
        <strain evidence="3">B10K-DU-001-77</strain>
        <tissue evidence="3">Muscle</tissue>
    </source>
</reference>
<protein>
    <submittedName>
        <fullName evidence="3">DCA15 factor</fullName>
    </submittedName>
</protein>
<gene>
    <name evidence="3" type="primary">Dcaf15</name>
    <name evidence="3" type="ORF">CINMEX_R14316</name>
</gene>
<comment type="caution">
    <text evidence="3">The sequence shown here is derived from an EMBL/GenBank/DDBJ whole genome shotgun (WGS) entry which is preliminary data.</text>
</comment>
<dbReference type="GO" id="GO:0016567">
    <property type="term" value="P:protein ubiquitination"/>
    <property type="evidence" value="ECO:0007669"/>
    <property type="project" value="InterPro"/>
</dbReference>
<dbReference type="CDD" id="cd20917">
    <property type="entry name" value="DCAF15-NTD"/>
    <property type="match status" value="1"/>
</dbReference>
<dbReference type="InterPro" id="IPR032734">
    <property type="entry name" value="DCAF15_WD40"/>
</dbReference>
<feature type="compositionally biased region" description="Pro residues" evidence="1">
    <location>
        <begin position="157"/>
        <end position="175"/>
    </location>
</feature>
<feature type="domain" description="DDB1- and CUL4-associated factor 15 WD40 repeat-containing" evidence="2">
    <location>
        <begin position="6"/>
        <end position="156"/>
    </location>
</feature>
<dbReference type="Pfam" id="PF14939">
    <property type="entry name" value="DCAF15_WD40"/>
    <property type="match status" value="1"/>
</dbReference>
<dbReference type="PANTHER" id="PTHR28541:SF1">
    <property type="entry name" value="DDB1- AND CUL4-ASSOCIATED FACTOR 15"/>
    <property type="match status" value="1"/>
</dbReference>
<dbReference type="AlphaFoldDB" id="A0A7L2K178"/>
<dbReference type="PANTHER" id="PTHR28541">
    <property type="entry name" value="DDB1- AND CUL4-ASSOCIATED FACTOR 15"/>
    <property type="match status" value="1"/>
</dbReference>
<sequence length="423" mass="46708">QLSGQLSPRLFRKLPPRVCVTLKSIVDEEFLWAGHIFLGFSKCGRYVLSYTSSSGDDDFSFYLYHLYWWEFNVHSKLRLVRQVRLFQDEEIYSDLYLTVCEWPGDSDKVIVFGFNTRSAPGLQVNMMLMSDENHRDIYVSAVAVPPPRHCPACRRATPPPGPPQTPDFPPAPPSPAVAKAKEFVADLFRRAQGAGGGPGGAHREGGDDPPPSPRGPSPETPPAVPGSPPGEPHPPGSSPEPGYVNYTKLRYVLEPGEPPEGEWGAPRGGLDSPRYWGAPLSPCLPSELEDDKISLPFVVTDLSGRSLRPLQDRATAQGQYLTVEQLTLDFEYVINEVIRNDAAWSRQFCSFSDYDIVILEVCPETNQVVINIGLLLLAFPSPDEEGQLRPRTYHTSLKVAWDLNSGTFTTVGVGDLTEVKGQT</sequence>
<dbReference type="CDD" id="cd20913">
    <property type="entry name" value="DCAF15-CTD"/>
    <property type="match status" value="1"/>
</dbReference>
<name>A0A7L2K178_CINMU</name>
<dbReference type="InterPro" id="IPR047319">
    <property type="entry name" value="DCAF15_C"/>
</dbReference>
<evidence type="ECO:0000313" key="4">
    <source>
        <dbReference type="Proteomes" id="UP000590623"/>
    </source>
</evidence>
<feature type="non-terminal residue" evidence="3">
    <location>
        <position position="1"/>
    </location>
</feature>
<feature type="non-terminal residue" evidence="3">
    <location>
        <position position="423"/>
    </location>
</feature>
<feature type="region of interest" description="Disordered" evidence="1">
    <location>
        <begin position="191"/>
        <end position="244"/>
    </location>
</feature>
<feature type="region of interest" description="Disordered" evidence="1">
    <location>
        <begin position="150"/>
        <end position="177"/>
    </location>
</feature>